<comment type="caution">
    <text evidence="8">The sequence shown here is derived from an EMBL/GenBank/DDBJ whole genome shotgun (WGS) entry which is preliminary data.</text>
</comment>
<dbReference type="Gene3D" id="1.10.540.10">
    <property type="entry name" value="Acyl-CoA dehydrogenase/oxidase, N-terminal domain"/>
    <property type="match status" value="1"/>
</dbReference>
<evidence type="ECO:0000256" key="5">
    <source>
        <dbReference type="ARBA" id="ARBA00023002"/>
    </source>
</evidence>
<comment type="cofactor">
    <cofactor evidence="1">
        <name>FAD</name>
        <dbReference type="ChEBI" id="CHEBI:57692"/>
    </cofactor>
</comment>
<dbReference type="InterPro" id="IPR046373">
    <property type="entry name" value="Acyl-CoA_Oxase/DH_mid-dom_sf"/>
</dbReference>
<protein>
    <submittedName>
        <fullName evidence="8">Acyl-CoA dehydrogenase domain-containing protein</fullName>
    </submittedName>
</protein>
<dbReference type="SUPFAM" id="SSF47203">
    <property type="entry name" value="Acyl-CoA dehydrogenase C-terminal domain-like"/>
    <property type="match status" value="1"/>
</dbReference>
<dbReference type="InterPro" id="IPR037069">
    <property type="entry name" value="AcylCoA_DH/ox_N_sf"/>
</dbReference>
<keyword evidence="9" id="KW-1185">Reference proteome</keyword>
<proteinExistence type="inferred from homology"/>
<gene>
    <name evidence="8" type="ORF">BN1180_03435</name>
</gene>
<dbReference type="Proteomes" id="UP000182110">
    <property type="component" value="Unassembled WGS sequence"/>
</dbReference>
<evidence type="ECO:0000256" key="2">
    <source>
        <dbReference type="ARBA" id="ARBA00009347"/>
    </source>
</evidence>
<reference evidence="8 9" key="1">
    <citation type="journal article" date="2014" name="Genome Announc.">
        <title>Genome Sequence of Bacillus simplex Strain P558, Isolated from a Human Fecal Sample.</title>
        <authorList>
            <person name="Croce O."/>
            <person name="Hugon P."/>
            <person name="Lagier J.C."/>
            <person name="Bibi F."/>
            <person name="Robert C."/>
            <person name="Azhar E.I."/>
            <person name="Raoult D."/>
            <person name="Fournier P.E."/>
        </authorList>
    </citation>
    <scope>NUCLEOTIDE SEQUENCE [LARGE SCALE GENOMIC DNA]</scope>
    <source>
        <strain evidence="8 9">P558</strain>
    </source>
</reference>
<dbReference type="GO" id="GO:0050660">
    <property type="term" value="F:flavin adenine dinucleotide binding"/>
    <property type="evidence" value="ECO:0007669"/>
    <property type="project" value="InterPro"/>
</dbReference>
<feature type="domain" description="Acyl-CoA dehydrogenase/oxidase N-terminal" evidence="7">
    <location>
        <begin position="6"/>
        <end position="95"/>
    </location>
</feature>
<evidence type="ECO:0000259" key="6">
    <source>
        <dbReference type="Pfam" id="PF00441"/>
    </source>
</evidence>
<keyword evidence="4" id="KW-0274">FAD</keyword>
<dbReference type="Pfam" id="PF02771">
    <property type="entry name" value="Acyl-CoA_dh_N"/>
    <property type="match status" value="1"/>
</dbReference>
<evidence type="ECO:0000256" key="1">
    <source>
        <dbReference type="ARBA" id="ARBA00001974"/>
    </source>
</evidence>
<feature type="domain" description="Acyl-CoA dehydrogenase/oxidase C-terminal" evidence="6">
    <location>
        <begin position="201"/>
        <end position="317"/>
    </location>
</feature>
<evidence type="ECO:0000313" key="9">
    <source>
        <dbReference type="Proteomes" id="UP000182110"/>
    </source>
</evidence>
<dbReference type="EMBL" id="CCXW01000001">
    <property type="protein sequence ID" value="CEG33263.1"/>
    <property type="molecule type" value="Genomic_DNA"/>
</dbReference>
<comment type="similarity">
    <text evidence="2">Belongs to the acyl-CoA dehydrogenase family.</text>
</comment>
<evidence type="ECO:0000256" key="4">
    <source>
        <dbReference type="ARBA" id="ARBA00022827"/>
    </source>
</evidence>
<dbReference type="InterPro" id="IPR013786">
    <property type="entry name" value="AcylCoA_DH/ox_N"/>
</dbReference>
<keyword evidence="3" id="KW-0285">Flavoprotein</keyword>
<name>A0AAN2TTP2_9BACI</name>
<dbReference type="Gene3D" id="2.40.110.10">
    <property type="entry name" value="Butyryl-CoA Dehydrogenase, subunit A, domain 2"/>
    <property type="match status" value="1"/>
</dbReference>
<dbReference type="InterPro" id="IPR036250">
    <property type="entry name" value="AcylCo_DH-like_C"/>
</dbReference>
<keyword evidence="5" id="KW-0560">Oxidoreductase</keyword>
<dbReference type="Gene3D" id="1.20.140.10">
    <property type="entry name" value="Butyryl-CoA Dehydrogenase, subunit A, domain 3"/>
    <property type="match status" value="1"/>
</dbReference>
<dbReference type="Pfam" id="PF00441">
    <property type="entry name" value="Acyl-CoA_dh_1"/>
    <property type="match status" value="1"/>
</dbReference>
<dbReference type="PANTHER" id="PTHR43884">
    <property type="entry name" value="ACYL-COA DEHYDROGENASE"/>
    <property type="match status" value="1"/>
</dbReference>
<evidence type="ECO:0000256" key="3">
    <source>
        <dbReference type="ARBA" id="ARBA00022630"/>
    </source>
</evidence>
<dbReference type="InterPro" id="IPR009075">
    <property type="entry name" value="AcylCo_DH/oxidase_C"/>
</dbReference>
<evidence type="ECO:0000313" key="8">
    <source>
        <dbReference type="EMBL" id="CEG33263.1"/>
    </source>
</evidence>
<dbReference type="SUPFAM" id="SSF56645">
    <property type="entry name" value="Acyl-CoA dehydrogenase NM domain-like"/>
    <property type="match status" value="1"/>
</dbReference>
<accession>A0AAN2TTP2</accession>
<dbReference type="RefSeq" id="WP_048689260.1">
    <property type="nucleotide sequence ID" value="NZ_CCXW01000001.1"/>
</dbReference>
<sequence length="354" mass="39577">MNDITEMLIDSTNRIMKDICTKELVNESEKGRWAADLWDMLAGSGMITVAIPEVRGGNGGEYTDALSILRLAGKYSAPIPLAETYVANWLLNQLGADISEEPLTIALPSRNELFSFKENKDGWIISGKASSVPWARFAKQVLVIGKTESEHALALIKPEYGEIAFRQNLAGEARDTITFESVFMENCEVIPIDLDWVMKQLRYSLAVTRIVLMAGALERVLELTGKYSSERNQFGRPIHRFQAIQQQLALLAGEYVAAGVASDYAVDAFQKGQLSKEIIMAKIRINEAAGNAATLSHQIHGAIGFTYEHILHQNTRRLWSWRDEFGTETEWGMELAEQIMEKGQTGIWSFLTDK</sequence>
<dbReference type="GO" id="GO:0003995">
    <property type="term" value="F:acyl-CoA dehydrogenase activity"/>
    <property type="evidence" value="ECO:0007669"/>
    <property type="project" value="TreeGrafter"/>
</dbReference>
<organism evidence="8 9">
    <name type="scientific">Peribacillus simplex</name>
    <dbReference type="NCBI Taxonomy" id="1478"/>
    <lineage>
        <taxon>Bacteria</taxon>
        <taxon>Bacillati</taxon>
        <taxon>Bacillota</taxon>
        <taxon>Bacilli</taxon>
        <taxon>Bacillales</taxon>
        <taxon>Bacillaceae</taxon>
        <taxon>Peribacillus</taxon>
    </lineage>
</organism>
<dbReference type="AlphaFoldDB" id="A0AAN2TTP2"/>
<dbReference type="InterPro" id="IPR009100">
    <property type="entry name" value="AcylCoA_DH/oxidase_NM_dom_sf"/>
</dbReference>
<evidence type="ECO:0000259" key="7">
    <source>
        <dbReference type="Pfam" id="PF02771"/>
    </source>
</evidence>
<dbReference type="PANTHER" id="PTHR43884:SF20">
    <property type="entry name" value="ACYL-COA DEHYDROGENASE FADE28"/>
    <property type="match status" value="1"/>
</dbReference>